<dbReference type="PANTHER" id="PTHR15749">
    <property type="entry name" value="FANCONI-ASSOCIATED NUCLEASE 1"/>
    <property type="match status" value="1"/>
</dbReference>
<name>U6DDA4_NEOVI</name>
<dbReference type="EMBL" id="HAAF01008772">
    <property type="protein sequence ID" value="CCP80596.1"/>
    <property type="molecule type" value="mRNA"/>
</dbReference>
<evidence type="ECO:0000256" key="11">
    <source>
        <dbReference type="ARBA" id="ARBA00022839"/>
    </source>
</evidence>
<dbReference type="SMART" id="SM00734">
    <property type="entry name" value="ZnF_Rad18"/>
    <property type="match status" value="1"/>
</dbReference>
<dbReference type="PANTHER" id="PTHR15749:SF4">
    <property type="entry name" value="FANCONI-ASSOCIATED NUCLEASE 1"/>
    <property type="match status" value="1"/>
</dbReference>
<keyword evidence="12 20" id="KW-0460">Magnesium</keyword>
<evidence type="ECO:0000259" key="22">
    <source>
        <dbReference type="PROSITE" id="PS51908"/>
    </source>
</evidence>
<dbReference type="GO" id="GO:0004528">
    <property type="term" value="F:phosphodiesterase I activity"/>
    <property type="evidence" value="ECO:0007669"/>
    <property type="project" value="UniProtKB-EC"/>
</dbReference>
<dbReference type="InterPro" id="IPR006642">
    <property type="entry name" value="Rad18_UBZ4"/>
</dbReference>
<evidence type="ECO:0000256" key="3">
    <source>
        <dbReference type="ARBA" id="ARBA00005533"/>
    </source>
</evidence>
<dbReference type="SMART" id="SM00990">
    <property type="entry name" value="VRR_NUC"/>
    <property type="match status" value="1"/>
</dbReference>
<feature type="region of interest" description="Disordered" evidence="21">
    <location>
        <begin position="112"/>
        <end position="140"/>
    </location>
</feature>
<keyword evidence="10" id="KW-0862">Zinc</keyword>
<dbReference type="FunFam" id="3.40.1350.10:FF:000004">
    <property type="entry name" value="Fanconi-associated nuclease"/>
    <property type="match status" value="1"/>
</dbReference>
<dbReference type="InterPro" id="IPR011856">
    <property type="entry name" value="tRNA_endonuc-like_dom_sf"/>
</dbReference>
<dbReference type="InterPro" id="IPR049132">
    <property type="entry name" value="FAN1-like_euk"/>
</dbReference>
<evidence type="ECO:0000256" key="6">
    <source>
        <dbReference type="ARBA" id="ARBA00022759"/>
    </source>
</evidence>
<keyword evidence="5 20" id="KW-0479">Metal-binding</keyword>
<dbReference type="GO" id="GO:0008409">
    <property type="term" value="F:5'-3' exonuclease activity"/>
    <property type="evidence" value="ECO:0007669"/>
    <property type="project" value="UniProtKB-ARBA"/>
</dbReference>
<dbReference type="Gene3D" id="3.40.1350.10">
    <property type="match status" value="1"/>
</dbReference>
<evidence type="ECO:0000256" key="1">
    <source>
        <dbReference type="ARBA" id="ARBA00000983"/>
    </source>
</evidence>
<dbReference type="GO" id="GO:0070336">
    <property type="term" value="F:flap-structured DNA binding"/>
    <property type="evidence" value="ECO:0007669"/>
    <property type="project" value="TreeGrafter"/>
</dbReference>
<evidence type="ECO:0000256" key="12">
    <source>
        <dbReference type="ARBA" id="ARBA00022842"/>
    </source>
</evidence>
<dbReference type="EC" id="3.1.4.1" evidence="20"/>
<evidence type="ECO:0000256" key="21">
    <source>
        <dbReference type="SAM" id="MobiDB-lite"/>
    </source>
</evidence>
<dbReference type="FunFam" id="3.30.160.60:FF:001796">
    <property type="entry name" value="Fanconi-associated nuclease"/>
    <property type="match status" value="1"/>
</dbReference>
<comment type="subcellular location">
    <subcellularLocation>
        <location evidence="2 20">Nucleus</location>
    </subcellularLocation>
</comment>
<gene>
    <name evidence="23" type="primary">FAN1</name>
</gene>
<evidence type="ECO:0000256" key="16">
    <source>
        <dbReference type="ARBA" id="ARBA00023242"/>
    </source>
</evidence>
<keyword evidence="11" id="KW-0269">Exonuclease</keyword>
<dbReference type="Pfam" id="PF21170">
    <property type="entry name" value="FAN1_TPR"/>
    <property type="match status" value="1"/>
</dbReference>
<evidence type="ECO:0000256" key="17">
    <source>
        <dbReference type="ARBA" id="ARBA00056226"/>
    </source>
</evidence>
<keyword evidence="8 19" id="KW-0863">Zinc-finger</keyword>
<evidence type="ECO:0000256" key="19">
    <source>
        <dbReference type="PROSITE-ProRule" id="PRU01256"/>
    </source>
</evidence>
<evidence type="ECO:0000256" key="8">
    <source>
        <dbReference type="ARBA" id="ARBA00022771"/>
    </source>
</evidence>
<sequence length="1040" mass="116761">NPGFYYRKHPVFLILIMSEGKSPAKKRARRSLSVSKTKKNACNSIISFFNNVPPAKLACPICSKMVPRFDLNRHLDENCNSGDIIPVDLRQVGLTNSVASSVNSTHTVLEDVTPEKLSPSKTSLTPDQSGSAKTGIKQQTSPYFKNNNDLVCKTQDQLRHHNVKVITLGSLSSKLSRRYTEAKRSICKKNEEFSSKSPQSPPSTVVRSPVYNCSETEDKDEILENSSQKENMFTCDSLNEQRTQEHTVEGTKTLEAESLKATQECGRSPLTPTFSDNASVLFSPDLTLGNPLGSTSEDSLEWETVTGIDGKDVEKREADSCEEVKMTVASEPKTQLSDWEAESHSSTQDDSKGCNIQGLLEGDSDLKNEITCRIPSEQGSRCDVPDKTITVPPSHPYYLRSFLVVLKAVFENEEDRMLFDEHEKEIVTKFCQLSDSAQKLYVRLFQRKFSWIKMNKLEYEEIALDLTPVIGELQQAGFLQTESELQELSEVLELLSAPELKTLAKTFHLVHPNGQKQQLVDTFLKLAKQPSVCTWGKNQPGVGAVILKRAKGLAGQSLRVCRGPRAVFSRVLLLFSLTDSLEDEDAACGGQGQLSTVLLVNLGRMEFPRYTINRKTQIFLDRDDLIRYAAAAHMLNDISTAMANGNWKEAHELSQCAKRDWNKLKSHPSLRYHENLPVFLRCFTVGWIYTRIFSRTVEILQRLHMYEEAVKELESLLSQRVYCPDSRGRWWDRLALNLHQHLKRLEPAVKCITEGLADPEVRTGHRLSLYQRALRLRESPSCRKYRHLFHQLPEITVDDVKHVTITGRLCPQRGMGKSVFVMEAGEPTAPAAVLCSVEEVALAYYRRSGFDQGIHGEGSTFSTLFGLLLWDIIFMDGIPDVFRNAYQAFPLDLCTDSFCASRQPAIEARLQQIHSAPVESLRAWVAAAWQAQEGRVASLVSWDRFASLQQAQDLVSCLGGPILSGVCRRLATDFRHCRGGLPDLVVWDSQSRCCKLVEVKGPNDRLSHKQMLWLDELQKLGAEVEVCHVVATGAKSKSLT</sequence>
<feature type="non-terminal residue" evidence="23">
    <location>
        <position position="1"/>
    </location>
</feature>
<evidence type="ECO:0000256" key="10">
    <source>
        <dbReference type="ARBA" id="ARBA00022833"/>
    </source>
</evidence>
<dbReference type="Pfam" id="PF21315">
    <property type="entry name" value="FAN1_HTH"/>
    <property type="match status" value="1"/>
</dbReference>
<dbReference type="InterPro" id="IPR033315">
    <property type="entry name" value="Fan1-like"/>
</dbReference>
<keyword evidence="4 20" id="KW-0540">Nuclease</keyword>
<comment type="function">
    <text evidence="17">Nuclease required for the repair of DNA interstrand cross-links (ICL) recruited at sites of DNA damage by monoubiquitinated FANCD2. Specifically involved in repair of ICL-induced DNA breaks by being required for efficient homologous recombination, probably in the resolution of homologous recombination intermediates. Not involved in DNA double-strand breaks resection. Acts as a 5'-3' exonuclease that anchors at a cut end of DNA and cleaves DNA successively at every third nucleotide, allowing to excise an ICL from one strand through flanking incisions. Probably keeps excising with 3'-flap annealing until it reaches and unhooks the ICL. Acts at sites that have a 5'-terminal phosphate anchor at a nick or a 1- or 2-nucleotide flap and is augmented by a 3' flap. Also has endonuclease activity toward 5'-flaps.</text>
</comment>
<evidence type="ECO:0000256" key="4">
    <source>
        <dbReference type="ARBA" id="ARBA00022722"/>
    </source>
</evidence>
<dbReference type="GO" id="GO:0005634">
    <property type="term" value="C:nucleus"/>
    <property type="evidence" value="ECO:0007669"/>
    <property type="project" value="UniProtKB-SubCell"/>
</dbReference>
<keyword evidence="16 20" id="KW-0539">Nucleus</keyword>
<comment type="similarity">
    <text evidence="3 20">Belongs to the FAN1 family.</text>
</comment>
<dbReference type="CDD" id="cd22326">
    <property type="entry name" value="FAN1-like"/>
    <property type="match status" value="1"/>
</dbReference>
<keyword evidence="7 19" id="KW-0227">DNA damage</keyword>
<keyword evidence="9 20" id="KW-0378">Hydrolase</keyword>
<evidence type="ECO:0000256" key="14">
    <source>
        <dbReference type="ARBA" id="ARBA00023204"/>
    </source>
</evidence>
<evidence type="ECO:0000256" key="18">
    <source>
        <dbReference type="ARBA" id="ARBA00064222"/>
    </source>
</evidence>
<dbReference type="InterPro" id="IPR049125">
    <property type="entry name" value="FAN1-like_WH"/>
</dbReference>
<evidence type="ECO:0000256" key="13">
    <source>
        <dbReference type="ARBA" id="ARBA00023054"/>
    </source>
</evidence>
<evidence type="ECO:0000256" key="2">
    <source>
        <dbReference type="ARBA" id="ARBA00004123"/>
    </source>
</evidence>
<dbReference type="InterPro" id="IPR014883">
    <property type="entry name" value="VRR_NUC"/>
</dbReference>
<dbReference type="Gene3D" id="3.30.160.60">
    <property type="entry name" value="Classic Zinc Finger"/>
    <property type="match status" value="1"/>
</dbReference>
<comment type="function">
    <text evidence="20">Nuclease required for the repair of DNA interstrand cross-links (ICL). Acts as a 5'-3' exonuclease that anchors at a cut end of DNA and cleaves DNA successively at every third nucleotide, allowing to excise an ICL from one strand through flanking incisions.</text>
</comment>
<evidence type="ECO:0000256" key="20">
    <source>
        <dbReference type="RuleBase" id="RU365033"/>
    </source>
</evidence>
<evidence type="ECO:0000256" key="15">
    <source>
        <dbReference type="ARBA" id="ARBA00023211"/>
    </source>
</evidence>
<dbReference type="Pfam" id="PF08774">
    <property type="entry name" value="VRR_NUC"/>
    <property type="match status" value="1"/>
</dbReference>
<dbReference type="InterPro" id="IPR049126">
    <property type="entry name" value="FAN1-like_TPR"/>
</dbReference>
<evidence type="ECO:0000256" key="9">
    <source>
        <dbReference type="ARBA" id="ARBA00022801"/>
    </source>
</evidence>
<comment type="catalytic activity">
    <reaction evidence="1 20">
        <text>Hydrolytically removes 5'-nucleotides successively from the 3'-hydroxy termini of 3'-hydroxy-terminated oligonucleotides.</text>
        <dbReference type="EC" id="3.1.4.1"/>
    </reaction>
</comment>
<feature type="domain" description="UBZ4-type" evidence="22">
    <location>
        <begin position="56"/>
        <end position="84"/>
    </location>
</feature>
<organism evidence="23">
    <name type="scientific">Neovison vison</name>
    <name type="common">American mink</name>
    <name type="synonym">Mustela vison</name>
    <dbReference type="NCBI Taxonomy" id="452646"/>
    <lineage>
        <taxon>Eukaryota</taxon>
        <taxon>Metazoa</taxon>
        <taxon>Chordata</taxon>
        <taxon>Craniata</taxon>
        <taxon>Vertebrata</taxon>
        <taxon>Euteleostomi</taxon>
        <taxon>Mammalia</taxon>
        <taxon>Eutheria</taxon>
        <taxon>Laurasiatheria</taxon>
        <taxon>Carnivora</taxon>
        <taxon>Caniformia</taxon>
        <taxon>Musteloidea</taxon>
        <taxon>Mustelidae</taxon>
        <taxon>Mustelinae</taxon>
        <taxon>Neogale</taxon>
    </lineage>
</organism>
<keyword evidence="13" id="KW-0175">Coiled coil</keyword>
<dbReference type="AlphaFoldDB" id="U6DDA4"/>
<evidence type="ECO:0000256" key="5">
    <source>
        <dbReference type="ARBA" id="ARBA00022723"/>
    </source>
</evidence>
<dbReference type="PROSITE" id="PS51908">
    <property type="entry name" value="ZF_UBZ4"/>
    <property type="match status" value="1"/>
</dbReference>
<dbReference type="GO" id="GO:0036297">
    <property type="term" value="P:interstrand cross-link repair"/>
    <property type="evidence" value="ECO:0007669"/>
    <property type="project" value="InterPro"/>
</dbReference>
<protein>
    <recommendedName>
        <fullName evidence="20">Fanconi-associated nuclease</fullName>
        <ecNumber evidence="20">3.1.4.1</ecNumber>
    </recommendedName>
</protein>
<dbReference type="GO" id="GO:0017108">
    <property type="term" value="F:5'-flap endonuclease activity"/>
    <property type="evidence" value="ECO:0007669"/>
    <property type="project" value="TreeGrafter"/>
</dbReference>
<reference evidence="23" key="1">
    <citation type="submission" date="2012-11" db="EMBL/GenBank/DDBJ databases">
        <title>An American mink transcriptome.</title>
        <authorList>
            <person name="Anistoroaei R."/>
            <person name="Christensen K."/>
        </authorList>
    </citation>
    <scope>NUCLEOTIDE SEQUENCE</scope>
    <source>
        <tissue evidence="23">Pool of brain</tissue>
    </source>
</reference>
<dbReference type="InterPro" id="IPR049138">
    <property type="entry name" value="Fan1_SAP_met"/>
</dbReference>
<comment type="cofactor">
    <cofactor evidence="20">
        <name>Mg(2+)</name>
        <dbReference type="ChEBI" id="CHEBI:18420"/>
    </cofactor>
    <cofactor evidence="20">
        <name>Mn(2+)</name>
        <dbReference type="ChEBI" id="CHEBI:29035"/>
    </cofactor>
</comment>
<feature type="compositionally biased region" description="Basic and acidic residues" evidence="21">
    <location>
        <begin position="341"/>
        <end position="352"/>
    </location>
</feature>
<evidence type="ECO:0000313" key="23">
    <source>
        <dbReference type="EMBL" id="CCP80596.1"/>
    </source>
</evidence>
<comment type="subunit">
    <text evidence="18">Interacts with FANCD2 (when monoubiquitinated). Interacts with FANCI, MLH1, MLH3 and PMS2.</text>
</comment>
<feature type="region of interest" description="Disordered" evidence="21">
    <location>
        <begin position="327"/>
        <end position="354"/>
    </location>
</feature>
<feature type="compositionally biased region" description="Polar residues" evidence="21">
    <location>
        <begin position="119"/>
        <end position="140"/>
    </location>
</feature>
<evidence type="ECO:0000256" key="7">
    <source>
        <dbReference type="ARBA" id="ARBA00022763"/>
    </source>
</evidence>
<keyword evidence="6" id="KW-0255">Endonuclease</keyword>
<keyword evidence="15 20" id="KW-0464">Manganese</keyword>
<dbReference type="Pfam" id="PF21169">
    <property type="entry name" value="Fan1_SAP"/>
    <property type="match status" value="1"/>
</dbReference>
<proteinExistence type="evidence at transcript level"/>
<accession>U6DDA4</accession>
<dbReference type="GO" id="GO:0008270">
    <property type="term" value="F:zinc ion binding"/>
    <property type="evidence" value="ECO:0007669"/>
    <property type="project" value="UniProtKB-KW"/>
</dbReference>
<keyword evidence="14 19" id="KW-0234">DNA repair</keyword>